<reference evidence="1" key="1">
    <citation type="submission" date="2020-08" db="EMBL/GenBank/DDBJ databases">
        <title>Functional genomics of gut bacteria from endangered species of beetles.</title>
        <authorList>
            <person name="Carlos-Shanley C."/>
        </authorList>
    </citation>
    <scope>NUCLEOTIDE SEQUENCE [LARGE SCALE GENOMIC DNA]</scope>
    <source>
        <strain evidence="1">S00060</strain>
    </source>
</reference>
<accession>A0A7W3NFY9</accession>
<name>A0A7W3NFY9_PRIAR</name>
<sequence length="81" mass="9744">MINKRILLSTTIEGEEKERYFLVVHIAASQLLANNHVNKLHNIITSHIPYITLWRDWGDTYEEKRSLYQIDYPMIRNYNHT</sequence>
<dbReference type="EMBL" id="JACJHT010000009">
    <property type="protein sequence ID" value="MBA9042192.1"/>
    <property type="molecule type" value="Genomic_DNA"/>
</dbReference>
<organism evidence="1 2">
    <name type="scientific">Priestia aryabhattai</name>
    <name type="common">Bacillus aryabhattai</name>
    <dbReference type="NCBI Taxonomy" id="412384"/>
    <lineage>
        <taxon>Bacteria</taxon>
        <taxon>Bacillati</taxon>
        <taxon>Bacillota</taxon>
        <taxon>Bacilli</taxon>
        <taxon>Bacillales</taxon>
        <taxon>Bacillaceae</taxon>
        <taxon>Priestia</taxon>
    </lineage>
</organism>
<evidence type="ECO:0000313" key="2">
    <source>
        <dbReference type="Proteomes" id="UP000543174"/>
    </source>
</evidence>
<gene>
    <name evidence="1" type="ORF">HNP21_005325</name>
</gene>
<protein>
    <submittedName>
        <fullName evidence="1">Uncharacterized protein</fullName>
    </submittedName>
</protein>
<dbReference type="AlphaFoldDB" id="A0A7W3NFY9"/>
<dbReference type="Proteomes" id="UP000543174">
    <property type="component" value="Unassembled WGS sequence"/>
</dbReference>
<dbReference type="RefSeq" id="WP_182527930.1">
    <property type="nucleotide sequence ID" value="NZ_JACJHT010000009.1"/>
</dbReference>
<proteinExistence type="predicted"/>
<evidence type="ECO:0000313" key="1">
    <source>
        <dbReference type="EMBL" id="MBA9042192.1"/>
    </source>
</evidence>
<comment type="caution">
    <text evidence="1">The sequence shown here is derived from an EMBL/GenBank/DDBJ whole genome shotgun (WGS) entry which is preliminary data.</text>
</comment>
<keyword evidence="2" id="KW-1185">Reference proteome</keyword>